<protein>
    <submittedName>
        <fullName evidence="2">Acetyltransferase, GNAT family</fullName>
    </submittedName>
</protein>
<dbReference type="EMBL" id="GG658170">
    <property type="protein sequence ID" value="EEO29656.1"/>
    <property type="molecule type" value="Genomic_DNA"/>
</dbReference>
<sequence length="132" mass="14818">MPIQYFANREITAEQAIALYRKTSLGERRPIDSPETFEQMLKHANLIVTAWDENRLVGISRTLTDFVYVAYLSDLAVDESYQKQGIGKQLIKETQANIGPKCKIVLIAAPKATGYYGPIGFEKHPSAWTLGK</sequence>
<feature type="domain" description="N-acetyltransferase" evidence="1">
    <location>
        <begin position="3"/>
        <end position="132"/>
    </location>
</feature>
<keyword evidence="2" id="KW-0808">Transferase</keyword>
<dbReference type="GO" id="GO:0016747">
    <property type="term" value="F:acyltransferase activity, transferring groups other than amino-acyl groups"/>
    <property type="evidence" value="ECO:0007669"/>
    <property type="project" value="InterPro"/>
</dbReference>
<gene>
    <name evidence="2" type="ORF">OFBG_00684</name>
</gene>
<dbReference type="GeneID" id="77135407"/>
<dbReference type="InterPro" id="IPR016181">
    <property type="entry name" value="Acyl_CoA_acyltransferase"/>
</dbReference>
<dbReference type="Gene3D" id="3.40.630.30">
    <property type="match status" value="1"/>
</dbReference>
<evidence type="ECO:0000313" key="3">
    <source>
        <dbReference type="Proteomes" id="UP000005089"/>
    </source>
</evidence>
<dbReference type="eggNOG" id="COG0454">
    <property type="taxonomic scope" value="Bacteria"/>
</dbReference>
<proteinExistence type="predicted"/>
<organism evidence="2 3">
    <name type="scientific">Oxalobacter formigenes OXCC13</name>
    <dbReference type="NCBI Taxonomy" id="556269"/>
    <lineage>
        <taxon>Bacteria</taxon>
        <taxon>Pseudomonadati</taxon>
        <taxon>Pseudomonadota</taxon>
        <taxon>Betaproteobacteria</taxon>
        <taxon>Burkholderiales</taxon>
        <taxon>Oxalobacteraceae</taxon>
        <taxon>Oxalobacter</taxon>
    </lineage>
</organism>
<accession>C3X8Y0</accession>
<dbReference type="SUPFAM" id="SSF55729">
    <property type="entry name" value="Acyl-CoA N-acyltransferases (Nat)"/>
    <property type="match status" value="1"/>
</dbReference>
<reference evidence="2 3" key="1">
    <citation type="submission" date="2009-02" db="EMBL/GenBank/DDBJ databases">
        <title>The Genome Sequence of Oxalobacter formigenes OXCC13.</title>
        <authorList>
            <consortium name="The Broad Institute Genome Sequencing Platform"/>
            <person name="Ward D."/>
            <person name="Young S.K."/>
            <person name="Kodira C.D."/>
            <person name="Zeng Q."/>
            <person name="Koehrsen M."/>
            <person name="Alvarado L."/>
            <person name="Berlin A."/>
            <person name="Borenstein D."/>
            <person name="Chen Z."/>
            <person name="Engels R."/>
            <person name="Freedman E."/>
            <person name="Gellesch M."/>
            <person name="Goldberg J."/>
            <person name="Griggs A."/>
            <person name="Gujja S."/>
            <person name="Heiman D."/>
            <person name="Hepburn T."/>
            <person name="Howarth C."/>
            <person name="Jen D."/>
            <person name="Larson L."/>
            <person name="Lewis B."/>
            <person name="Mehta T."/>
            <person name="Park D."/>
            <person name="Pearson M."/>
            <person name="Roberts A."/>
            <person name="Saif S."/>
            <person name="Shea T."/>
            <person name="Shenoy N."/>
            <person name="Sisk P."/>
            <person name="Stolte C."/>
            <person name="Sykes S."/>
            <person name="Walk T."/>
            <person name="White J."/>
            <person name="Yandava C."/>
            <person name="Allison M.J."/>
            <person name="Lander E."/>
            <person name="Nusbaum C."/>
            <person name="Galagan J."/>
            <person name="Birren B."/>
        </authorList>
    </citation>
    <scope>NUCLEOTIDE SEQUENCE [LARGE SCALE GENOMIC DNA]</scope>
    <source>
        <strain evidence="2 3">OXCC13</strain>
    </source>
</reference>
<dbReference type="CDD" id="cd04301">
    <property type="entry name" value="NAT_SF"/>
    <property type="match status" value="1"/>
</dbReference>
<dbReference type="OrthoDB" id="9775804at2"/>
<dbReference type="AlphaFoldDB" id="C3X8Y0"/>
<dbReference type="HOGENOM" id="CLU_086503_4_0_4"/>
<keyword evidence="3" id="KW-1185">Reference proteome</keyword>
<dbReference type="PANTHER" id="PTHR43233">
    <property type="entry name" value="FAMILY N-ACETYLTRANSFERASE, PUTATIVE (AFU_ORTHOLOGUE AFUA_6G03350)-RELATED"/>
    <property type="match status" value="1"/>
</dbReference>
<dbReference type="RefSeq" id="WP_005880294.1">
    <property type="nucleotide sequence ID" value="NZ_CP019430.1"/>
</dbReference>
<name>C3X8Y0_OXAFO</name>
<evidence type="ECO:0000313" key="2">
    <source>
        <dbReference type="EMBL" id="EEO29656.1"/>
    </source>
</evidence>
<dbReference type="Pfam" id="PF13673">
    <property type="entry name" value="Acetyltransf_10"/>
    <property type="match status" value="1"/>
</dbReference>
<dbReference type="PROSITE" id="PS51186">
    <property type="entry name" value="GNAT"/>
    <property type="match status" value="1"/>
</dbReference>
<evidence type="ECO:0000259" key="1">
    <source>
        <dbReference type="PROSITE" id="PS51186"/>
    </source>
</evidence>
<dbReference type="InterPro" id="IPR053144">
    <property type="entry name" value="Acetyltransferase_Butenolide"/>
</dbReference>
<dbReference type="Proteomes" id="UP000005089">
    <property type="component" value="Unassembled WGS sequence"/>
</dbReference>
<dbReference type="PANTHER" id="PTHR43233:SF1">
    <property type="entry name" value="FAMILY N-ACETYLTRANSFERASE, PUTATIVE (AFU_ORTHOLOGUE AFUA_6G03350)-RELATED"/>
    <property type="match status" value="1"/>
</dbReference>
<dbReference type="InterPro" id="IPR000182">
    <property type="entry name" value="GNAT_dom"/>
</dbReference>